<sequence length="131" mass="15211">MLQQFWKSWPNEHLTQHQSRCKWNKPSKNIERGDIVLVRETNLPPGKWALGRIQEVHPGSDGLVRVTTVKTQTSVIKRPITTLSPLPLVYKKPEKENEQEIKTKREKRNNSGMKTFSTLFIMLVAMFTLIT</sequence>
<keyword evidence="1" id="KW-0812">Transmembrane</keyword>
<evidence type="ECO:0000313" key="4">
    <source>
        <dbReference type="Proteomes" id="UP000691718"/>
    </source>
</evidence>
<feature type="transmembrane region" description="Helical" evidence="1">
    <location>
        <begin position="112"/>
        <end position="130"/>
    </location>
</feature>
<dbReference type="PANTHER" id="PTHR47331:SF1">
    <property type="entry name" value="GAG-LIKE PROTEIN"/>
    <property type="match status" value="1"/>
</dbReference>
<name>A0A8S3XHJ7_PARAO</name>
<dbReference type="InterPro" id="IPR040676">
    <property type="entry name" value="DUF5641"/>
</dbReference>
<feature type="domain" description="DUF5641" evidence="2">
    <location>
        <begin position="1"/>
        <end position="86"/>
    </location>
</feature>
<dbReference type="Pfam" id="PF18701">
    <property type="entry name" value="DUF5641"/>
    <property type="match status" value="1"/>
</dbReference>
<dbReference type="PANTHER" id="PTHR47331">
    <property type="entry name" value="PHD-TYPE DOMAIN-CONTAINING PROTEIN"/>
    <property type="match status" value="1"/>
</dbReference>
<keyword evidence="1" id="KW-0472">Membrane</keyword>
<protein>
    <submittedName>
        <fullName evidence="3">(apollo) hypothetical protein</fullName>
    </submittedName>
</protein>
<evidence type="ECO:0000259" key="2">
    <source>
        <dbReference type="Pfam" id="PF18701"/>
    </source>
</evidence>
<accession>A0A8S3XHJ7</accession>
<organism evidence="3 4">
    <name type="scientific">Parnassius apollo</name>
    <name type="common">Apollo butterfly</name>
    <name type="synonym">Papilio apollo</name>
    <dbReference type="NCBI Taxonomy" id="110799"/>
    <lineage>
        <taxon>Eukaryota</taxon>
        <taxon>Metazoa</taxon>
        <taxon>Ecdysozoa</taxon>
        <taxon>Arthropoda</taxon>
        <taxon>Hexapoda</taxon>
        <taxon>Insecta</taxon>
        <taxon>Pterygota</taxon>
        <taxon>Neoptera</taxon>
        <taxon>Endopterygota</taxon>
        <taxon>Lepidoptera</taxon>
        <taxon>Glossata</taxon>
        <taxon>Ditrysia</taxon>
        <taxon>Papilionoidea</taxon>
        <taxon>Papilionidae</taxon>
        <taxon>Parnassiinae</taxon>
        <taxon>Parnassini</taxon>
        <taxon>Parnassius</taxon>
        <taxon>Parnassius</taxon>
    </lineage>
</organism>
<dbReference type="AlphaFoldDB" id="A0A8S3XHJ7"/>
<dbReference type="EMBL" id="CAJQZP010001163">
    <property type="protein sequence ID" value="CAG5024444.1"/>
    <property type="molecule type" value="Genomic_DNA"/>
</dbReference>
<keyword evidence="4" id="KW-1185">Reference proteome</keyword>
<dbReference type="Proteomes" id="UP000691718">
    <property type="component" value="Unassembled WGS sequence"/>
</dbReference>
<evidence type="ECO:0000256" key="1">
    <source>
        <dbReference type="SAM" id="Phobius"/>
    </source>
</evidence>
<gene>
    <name evidence="3" type="ORF">PAPOLLO_LOCUS18144</name>
</gene>
<reference evidence="3" key="1">
    <citation type="submission" date="2021-04" db="EMBL/GenBank/DDBJ databases">
        <authorList>
            <person name="Tunstrom K."/>
        </authorList>
    </citation>
    <scope>NUCLEOTIDE SEQUENCE</scope>
</reference>
<keyword evidence="1" id="KW-1133">Transmembrane helix</keyword>
<evidence type="ECO:0000313" key="3">
    <source>
        <dbReference type="EMBL" id="CAG5024444.1"/>
    </source>
</evidence>
<proteinExistence type="predicted"/>
<dbReference type="OrthoDB" id="5984724at2759"/>
<comment type="caution">
    <text evidence="3">The sequence shown here is derived from an EMBL/GenBank/DDBJ whole genome shotgun (WGS) entry which is preliminary data.</text>
</comment>